<evidence type="ECO:0000256" key="9">
    <source>
        <dbReference type="ARBA" id="ARBA00023172"/>
    </source>
</evidence>
<dbReference type="InterPro" id="IPR044068">
    <property type="entry name" value="CB"/>
</dbReference>
<dbReference type="GO" id="GO:0051301">
    <property type="term" value="P:cell division"/>
    <property type="evidence" value="ECO:0007669"/>
    <property type="project" value="UniProtKB-KW"/>
</dbReference>
<dbReference type="PANTHER" id="PTHR30349">
    <property type="entry name" value="PHAGE INTEGRASE-RELATED"/>
    <property type="match status" value="1"/>
</dbReference>
<dbReference type="GO" id="GO:0007059">
    <property type="term" value="P:chromosome segregation"/>
    <property type="evidence" value="ECO:0007669"/>
    <property type="project" value="UniProtKB-KW"/>
</dbReference>
<evidence type="ECO:0000256" key="2">
    <source>
        <dbReference type="ARBA" id="ARBA00004496"/>
    </source>
</evidence>
<evidence type="ECO:0000256" key="6">
    <source>
        <dbReference type="ARBA" id="ARBA00022829"/>
    </source>
</evidence>
<dbReference type="Pfam" id="PF00589">
    <property type="entry name" value="Phage_integrase"/>
    <property type="match status" value="1"/>
</dbReference>
<evidence type="ECO:0000259" key="12">
    <source>
        <dbReference type="PROSITE" id="PS51898"/>
    </source>
</evidence>
<evidence type="ECO:0000256" key="1">
    <source>
        <dbReference type="ARBA" id="ARBA00003283"/>
    </source>
</evidence>
<protein>
    <submittedName>
        <fullName evidence="14">Tyrosine-type recombinase/integrase</fullName>
    </submittedName>
</protein>
<dbReference type="InterPro" id="IPR002104">
    <property type="entry name" value="Integrase_catalytic"/>
</dbReference>
<proteinExistence type="inferred from homology"/>
<evidence type="ECO:0000259" key="13">
    <source>
        <dbReference type="PROSITE" id="PS51900"/>
    </source>
</evidence>
<evidence type="ECO:0000313" key="14">
    <source>
        <dbReference type="EMBL" id="MPW25804.1"/>
    </source>
</evidence>
<dbReference type="GO" id="GO:0015074">
    <property type="term" value="P:DNA integration"/>
    <property type="evidence" value="ECO:0007669"/>
    <property type="project" value="UniProtKB-KW"/>
</dbReference>
<dbReference type="Gene3D" id="1.10.150.130">
    <property type="match status" value="1"/>
</dbReference>
<evidence type="ECO:0000256" key="7">
    <source>
        <dbReference type="ARBA" id="ARBA00022908"/>
    </source>
</evidence>
<dbReference type="PANTHER" id="PTHR30349:SF77">
    <property type="entry name" value="TYROSINE RECOMBINASE XERC"/>
    <property type="match status" value="1"/>
</dbReference>
<dbReference type="GO" id="GO:0006310">
    <property type="term" value="P:DNA recombination"/>
    <property type="evidence" value="ECO:0007669"/>
    <property type="project" value="UniProtKB-KW"/>
</dbReference>
<dbReference type="InterPro" id="IPR010998">
    <property type="entry name" value="Integrase_recombinase_N"/>
</dbReference>
<dbReference type="Proteomes" id="UP000440004">
    <property type="component" value="Unassembled WGS sequence"/>
</dbReference>
<evidence type="ECO:0000256" key="8">
    <source>
        <dbReference type="ARBA" id="ARBA00023125"/>
    </source>
</evidence>
<keyword evidence="8 11" id="KW-0238">DNA-binding</keyword>
<keyword evidence="4" id="KW-0963">Cytoplasm</keyword>
<dbReference type="GO" id="GO:0005737">
    <property type="term" value="C:cytoplasm"/>
    <property type="evidence" value="ECO:0007669"/>
    <property type="project" value="UniProtKB-SubCell"/>
</dbReference>
<evidence type="ECO:0000256" key="4">
    <source>
        <dbReference type="ARBA" id="ARBA00022490"/>
    </source>
</evidence>
<keyword evidence="6" id="KW-0159">Chromosome partition</keyword>
<comment type="function">
    <text evidence="1">Site-specific tyrosine recombinase, which acts by catalyzing the cutting and rejoining of the recombining DNA molecules.</text>
</comment>
<dbReference type="Gene3D" id="1.10.443.10">
    <property type="entry name" value="Intergrase catalytic core"/>
    <property type="match status" value="1"/>
</dbReference>
<comment type="similarity">
    <text evidence="3">Belongs to the 'phage' integrase family.</text>
</comment>
<dbReference type="InterPro" id="IPR011010">
    <property type="entry name" value="DNA_brk_join_enz"/>
</dbReference>
<evidence type="ECO:0000256" key="11">
    <source>
        <dbReference type="PROSITE-ProRule" id="PRU01248"/>
    </source>
</evidence>
<keyword evidence="9" id="KW-0233">DNA recombination</keyword>
<dbReference type="GO" id="GO:0003677">
    <property type="term" value="F:DNA binding"/>
    <property type="evidence" value="ECO:0007669"/>
    <property type="project" value="UniProtKB-UniRule"/>
</dbReference>
<reference evidence="14 15" key="1">
    <citation type="submission" date="2019-10" db="EMBL/GenBank/DDBJ databases">
        <title>Alkalibaculum tamaniensis sp.nov., a new alkaliphilic acetogen, isolated on methoxylated aromatics from a mud volcano.</title>
        <authorList>
            <person name="Khomyakova M.A."/>
            <person name="Merkel A.Y."/>
            <person name="Bonch-Osmolovskaya E.A."/>
            <person name="Slobodkin A.I."/>
        </authorList>
    </citation>
    <scope>NUCLEOTIDE SEQUENCE [LARGE SCALE GENOMIC DNA]</scope>
    <source>
        <strain evidence="14 15">M08DMB</strain>
    </source>
</reference>
<feature type="domain" description="Core-binding (CB)" evidence="13">
    <location>
        <begin position="3"/>
        <end position="107"/>
    </location>
</feature>
<evidence type="ECO:0000256" key="5">
    <source>
        <dbReference type="ARBA" id="ARBA00022618"/>
    </source>
</evidence>
<dbReference type="PROSITE" id="PS51898">
    <property type="entry name" value="TYR_RECOMBINASE"/>
    <property type="match status" value="1"/>
</dbReference>
<dbReference type="SUPFAM" id="SSF56349">
    <property type="entry name" value="DNA breaking-rejoining enzymes"/>
    <property type="match status" value="1"/>
</dbReference>
<dbReference type="InterPro" id="IPR004107">
    <property type="entry name" value="Integrase_SAM-like_N"/>
</dbReference>
<evidence type="ECO:0000256" key="3">
    <source>
        <dbReference type="ARBA" id="ARBA00008857"/>
    </source>
</evidence>
<dbReference type="EMBL" id="WHNX01000011">
    <property type="protein sequence ID" value="MPW25804.1"/>
    <property type="molecule type" value="Genomic_DNA"/>
</dbReference>
<organism evidence="14 15">
    <name type="scientific">Alkalibaculum sporogenes</name>
    <dbReference type="NCBI Taxonomy" id="2655001"/>
    <lineage>
        <taxon>Bacteria</taxon>
        <taxon>Bacillati</taxon>
        <taxon>Bacillota</taxon>
        <taxon>Clostridia</taxon>
        <taxon>Eubacteriales</taxon>
        <taxon>Eubacteriaceae</taxon>
        <taxon>Alkalibaculum</taxon>
    </lineage>
</organism>
<dbReference type="AlphaFoldDB" id="A0A6A7K8Q3"/>
<dbReference type="InterPro" id="IPR050090">
    <property type="entry name" value="Tyrosine_recombinase_XerCD"/>
</dbReference>
<keyword evidence="15" id="KW-1185">Reference proteome</keyword>
<sequence length="279" mass="32405">MDKNTPDILNEYINTLIETGKIRPQTAKAYSYDIVLFLKYLKTRLFTINITHFDSIDIIDVDIQLLSRTSIVDIIAFMNYISNNRNNSEAAKARKLSSIRSFFNYLVNTKRYLDKNPCDNVDVPKKTNKLSQQLELDNALVLVNSIGGKFPLRDKSIILLFVYSGIRLIEIINIKLYDLDLENNHIVINQEGYDDKIVLLNNECKNIIYDYLNNERKNANCDYLFLSQRKSQISKRTIQHLIKSHVDKNPSIKNRISSQNLRNTIKRETDLLSVKIQSP</sequence>
<accession>A0A6A7K8Q3</accession>
<keyword evidence="5" id="KW-0132">Cell division</keyword>
<gene>
    <name evidence="14" type="ORF">GC105_08375</name>
</gene>
<dbReference type="InterPro" id="IPR013762">
    <property type="entry name" value="Integrase-like_cat_sf"/>
</dbReference>
<comment type="caution">
    <text evidence="14">The sequence shown here is derived from an EMBL/GenBank/DDBJ whole genome shotgun (WGS) entry which is preliminary data.</text>
</comment>
<keyword evidence="7" id="KW-0229">DNA integration</keyword>
<comment type="subcellular location">
    <subcellularLocation>
        <location evidence="2">Cytoplasm</location>
    </subcellularLocation>
</comment>
<evidence type="ECO:0000313" key="15">
    <source>
        <dbReference type="Proteomes" id="UP000440004"/>
    </source>
</evidence>
<keyword evidence="10" id="KW-0131">Cell cycle</keyword>
<feature type="domain" description="Tyr recombinase" evidence="12">
    <location>
        <begin position="125"/>
        <end position="279"/>
    </location>
</feature>
<dbReference type="PROSITE" id="PS51900">
    <property type="entry name" value="CB"/>
    <property type="match status" value="1"/>
</dbReference>
<evidence type="ECO:0000256" key="10">
    <source>
        <dbReference type="ARBA" id="ARBA00023306"/>
    </source>
</evidence>
<dbReference type="Pfam" id="PF02899">
    <property type="entry name" value="Phage_int_SAM_1"/>
    <property type="match status" value="1"/>
</dbReference>
<dbReference type="RefSeq" id="WP_152803633.1">
    <property type="nucleotide sequence ID" value="NZ_WHNX01000011.1"/>
</dbReference>
<name>A0A6A7K8Q3_9FIRM</name>